<protein>
    <submittedName>
        <fullName evidence="3">ES2 similar protein 2 (inferred by orthology to a C. elegans protein)</fullName>
    </submittedName>
</protein>
<name>A0A0M3JNP5_ANISI</name>
<organism evidence="3">
    <name type="scientific">Anisakis simplex</name>
    <name type="common">Herring worm</name>
    <dbReference type="NCBI Taxonomy" id="6269"/>
    <lineage>
        <taxon>Eukaryota</taxon>
        <taxon>Metazoa</taxon>
        <taxon>Ecdysozoa</taxon>
        <taxon>Nematoda</taxon>
        <taxon>Chromadorea</taxon>
        <taxon>Rhabditida</taxon>
        <taxon>Spirurina</taxon>
        <taxon>Ascaridomorpha</taxon>
        <taxon>Ascaridoidea</taxon>
        <taxon>Anisakidae</taxon>
        <taxon>Anisakis</taxon>
        <taxon>Anisakis simplex complex</taxon>
    </lineage>
</organism>
<evidence type="ECO:0000313" key="3">
    <source>
        <dbReference type="WBParaSite" id="ASIM_0000928601-mRNA-1"/>
    </source>
</evidence>
<dbReference type="OrthoDB" id="19679at2759"/>
<dbReference type="EMBL" id="UYRR01026254">
    <property type="protein sequence ID" value="VDK36210.1"/>
    <property type="molecule type" value="Genomic_DNA"/>
</dbReference>
<keyword evidence="2" id="KW-1185">Reference proteome</keyword>
<evidence type="ECO:0000313" key="2">
    <source>
        <dbReference type="Proteomes" id="UP000267096"/>
    </source>
</evidence>
<dbReference type="AlphaFoldDB" id="A0A0M3JNP5"/>
<dbReference type="InterPro" id="IPR019148">
    <property type="entry name" value="Nuclear_protein_DGCR14_ESS-2"/>
</dbReference>
<reference evidence="3" key="1">
    <citation type="submission" date="2017-02" db="UniProtKB">
        <authorList>
            <consortium name="WormBaseParasite"/>
        </authorList>
    </citation>
    <scope>IDENTIFICATION</scope>
</reference>
<dbReference type="Proteomes" id="UP000267096">
    <property type="component" value="Unassembled WGS sequence"/>
</dbReference>
<gene>
    <name evidence="1" type="ORF">ASIM_LOCUS9029</name>
</gene>
<accession>A0A0M3JNP5</accession>
<proteinExistence type="predicted"/>
<reference evidence="1 2" key="2">
    <citation type="submission" date="2018-11" db="EMBL/GenBank/DDBJ databases">
        <authorList>
            <consortium name="Pathogen Informatics"/>
        </authorList>
    </citation>
    <scope>NUCLEOTIDE SEQUENCE [LARGE SCALE GENOMIC DNA]</scope>
</reference>
<dbReference type="WBParaSite" id="ASIM_0000928601-mRNA-1">
    <property type="protein sequence ID" value="ASIM_0000928601-mRNA-1"/>
    <property type="gene ID" value="ASIM_0000928601"/>
</dbReference>
<dbReference type="Pfam" id="PF09751">
    <property type="entry name" value="Es2"/>
    <property type="match status" value="1"/>
</dbReference>
<evidence type="ECO:0000313" key="1">
    <source>
        <dbReference type="EMBL" id="VDK36210.1"/>
    </source>
</evidence>
<sequence length="87" mass="10106">MVKLGVKTLKTVKEVRVVLPEEEYLGKLQDIIVRDYFPELPKLKVIFISFFVSIYSMCKHFTVNTNSVSVGKEINSHKFIHNNFSSR</sequence>